<dbReference type="PIRSF" id="PIRSF000296">
    <property type="entry name" value="SrpA"/>
    <property type="match status" value="1"/>
</dbReference>
<dbReference type="STRING" id="745411.B3C1_09038"/>
<dbReference type="InterPro" id="IPR020835">
    <property type="entry name" value="Catalase_sf"/>
</dbReference>
<dbReference type="PANTHER" id="PTHR11465:SF9">
    <property type="entry name" value="CATALASE"/>
    <property type="match status" value="1"/>
</dbReference>
<dbReference type="Gene3D" id="2.40.180.10">
    <property type="entry name" value="Catalase core domain"/>
    <property type="match status" value="1"/>
</dbReference>
<evidence type="ECO:0000256" key="10">
    <source>
        <dbReference type="SAM" id="SignalP"/>
    </source>
</evidence>
<feature type="chain" id="PRO_5003858922" description="Catalase-related peroxidase" evidence="10">
    <location>
        <begin position="21"/>
        <end position="329"/>
    </location>
</feature>
<protein>
    <recommendedName>
        <fullName evidence="7">Catalase-related peroxidase</fullName>
        <ecNumber evidence="7">1.11.1.-</ecNumber>
    </recommendedName>
</protein>
<evidence type="ECO:0000256" key="5">
    <source>
        <dbReference type="ARBA" id="ARBA00023002"/>
    </source>
</evidence>
<comment type="function">
    <text evidence="7">Has an organic peroxide-dependent peroxidase activity.</text>
</comment>
<feature type="signal peptide" evidence="10">
    <location>
        <begin position="1"/>
        <end position="20"/>
    </location>
</feature>
<dbReference type="eggNOG" id="COG0753">
    <property type="taxonomic scope" value="Bacteria"/>
</dbReference>
<evidence type="ECO:0000256" key="9">
    <source>
        <dbReference type="PIRSR" id="PIRSR000296-2"/>
    </source>
</evidence>
<dbReference type="RefSeq" id="WP_008484350.1">
    <property type="nucleotide sequence ID" value="NZ_AMRI01000011.1"/>
</dbReference>
<dbReference type="PROSITE" id="PS51402">
    <property type="entry name" value="CATALASE_3"/>
    <property type="match status" value="1"/>
</dbReference>
<keyword evidence="3 7" id="KW-0349">Heme</keyword>
<evidence type="ECO:0000313" key="13">
    <source>
        <dbReference type="Proteomes" id="UP000006755"/>
    </source>
</evidence>
<keyword evidence="6 7" id="KW-0408">Iron</keyword>
<evidence type="ECO:0000256" key="7">
    <source>
        <dbReference type="PIRNR" id="PIRNR000296"/>
    </source>
</evidence>
<dbReference type="SUPFAM" id="SSF56634">
    <property type="entry name" value="Heme-dependent catalase-like"/>
    <property type="match status" value="1"/>
</dbReference>
<dbReference type="OrthoDB" id="255727at2"/>
<reference evidence="12 13" key="1">
    <citation type="journal article" date="2012" name="J. Bacteriol.">
        <title>Genome Sequence of Gallaecimonas xiamenensis Type Strain 3-C-1.</title>
        <authorList>
            <person name="Lai Q."/>
            <person name="Wang L."/>
            <person name="Wang W."/>
            <person name="Shao Z."/>
        </authorList>
    </citation>
    <scope>NUCLEOTIDE SEQUENCE [LARGE SCALE GENOMIC DNA]</scope>
    <source>
        <strain evidence="12 13">3-C-1</strain>
    </source>
</reference>
<feature type="domain" description="Catalase core" evidence="11">
    <location>
        <begin position="12"/>
        <end position="329"/>
    </location>
</feature>
<sequence>MIKPLYAALAAALLAGPSYGAEGNVSPVQMISAMEDAFGVHPGQRRNHIKGSCALGSFKGLAAGASYSRSALFSGQAIPVVARFSLGGGNPAAKDADKGVRGMALEFKLPGGALQHMTMINVPVFGAAKPQTFYDLLLALKPDPDTQRPDPAKVKAFVDSHPDFQAMAAFTQSHNPPASYANSPYYSLHAFQFLDKDNQATLVRWHFSPQDGEKPLTDAEREQAPANFLEQALIDRAAKGPVNWDMYLTLGQPGDPDNDPSHPWPQDRQQVKVGTLSITQAMAQDQGNCGPINFDPMVVADGIAVTDDPVLRARSAAYALSFGKRLSGQ</sequence>
<dbReference type="Proteomes" id="UP000006755">
    <property type="component" value="Unassembled WGS sequence"/>
</dbReference>
<dbReference type="GO" id="GO:0042542">
    <property type="term" value="P:response to hydrogen peroxide"/>
    <property type="evidence" value="ECO:0007669"/>
    <property type="project" value="TreeGrafter"/>
</dbReference>
<keyword evidence="4 7" id="KW-0479">Metal-binding</keyword>
<dbReference type="EMBL" id="AMRI01000011">
    <property type="protein sequence ID" value="EKE73951.1"/>
    <property type="molecule type" value="Genomic_DNA"/>
</dbReference>
<gene>
    <name evidence="12" type="ORF">B3C1_09038</name>
</gene>
<evidence type="ECO:0000256" key="3">
    <source>
        <dbReference type="ARBA" id="ARBA00022617"/>
    </source>
</evidence>
<organism evidence="12 13">
    <name type="scientific">Gallaecimonas xiamenensis 3-C-1</name>
    <dbReference type="NCBI Taxonomy" id="745411"/>
    <lineage>
        <taxon>Bacteria</taxon>
        <taxon>Pseudomonadati</taxon>
        <taxon>Pseudomonadota</taxon>
        <taxon>Gammaproteobacteria</taxon>
        <taxon>Enterobacterales</taxon>
        <taxon>Gallaecimonadaceae</taxon>
        <taxon>Gallaecimonas</taxon>
    </lineage>
</organism>
<evidence type="ECO:0000256" key="2">
    <source>
        <dbReference type="ARBA" id="ARBA00022559"/>
    </source>
</evidence>
<dbReference type="Pfam" id="PF00199">
    <property type="entry name" value="Catalase"/>
    <property type="match status" value="1"/>
</dbReference>
<evidence type="ECO:0000313" key="12">
    <source>
        <dbReference type="EMBL" id="EKE73951.1"/>
    </source>
</evidence>
<keyword evidence="5 7" id="KW-0560">Oxidoreductase</keyword>
<dbReference type="GO" id="GO:0046872">
    <property type="term" value="F:metal ion binding"/>
    <property type="evidence" value="ECO:0007669"/>
    <property type="project" value="UniProtKB-KW"/>
</dbReference>
<comment type="caution">
    <text evidence="12">The sequence shown here is derived from an EMBL/GenBank/DDBJ whole genome shotgun (WGS) entry which is preliminary data.</text>
</comment>
<dbReference type="PATRIC" id="fig|745411.4.peg.1769"/>
<dbReference type="Gene3D" id="1.20.1280.120">
    <property type="match status" value="1"/>
</dbReference>
<evidence type="ECO:0000256" key="8">
    <source>
        <dbReference type="PIRSR" id="PIRSR000296-1"/>
    </source>
</evidence>
<dbReference type="AlphaFoldDB" id="K2IUH2"/>
<evidence type="ECO:0000256" key="1">
    <source>
        <dbReference type="ARBA" id="ARBA00005329"/>
    </source>
</evidence>
<dbReference type="PANTHER" id="PTHR11465">
    <property type="entry name" value="CATALASE"/>
    <property type="match status" value="1"/>
</dbReference>
<dbReference type="PRINTS" id="PR00067">
    <property type="entry name" value="CATALASE"/>
</dbReference>
<keyword evidence="13" id="KW-1185">Reference proteome</keyword>
<dbReference type="EC" id="1.11.1.-" evidence="7"/>
<dbReference type="GO" id="GO:0042744">
    <property type="term" value="P:hydrogen peroxide catabolic process"/>
    <property type="evidence" value="ECO:0007669"/>
    <property type="project" value="TreeGrafter"/>
</dbReference>
<dbReference type="InterPro" id="IPR011614">
    <property type="entry name" value="Catalase_core"/>
</dbReference>
<evidence type="ECO:0000259" key="11">
    <source>
        <dbReference type="SMART" id="SM01060"/>
    </source>
</evidence>
<dbReference type="GO" id="GO:0005737">
    <property type="term" value="C:cytoplasm"/>
    <property type="evidence" value="ECO:0007669"/>
    <property type="project" value="TreeGrafter"/>
</dbReference>
<comment type="similarity">
    <text evidence="1 7">Belongs to the catalase family.</text>
</comment>
<keyword evidence="10" id="KW-0732">Signal</keyword>
<feature type="binding site" description="axial binding residue" evidence="9">
    <location>
        <position position="318"/>
    </location>
    <ligand>
        <name>heme</name>
        <dbReference type="ChEBI" id="CHEBI:30413"/>
    </ligand>
    <ligandPart>
        <name>Fe</name>
        <dbReference type="ChEBI" id="CHEBI:18248"/>
    </ligandPart>
</feature>
<keyword evidence="2 7" id="KW-0575">Peroxidase</keyword>
<dbReference type="CDD" id="cd08153">
    <property type="entry name" value="srpA_like"/>
    <property type="match status" value="1"/>
</dbReference>
<name>K2IUH2_9GAMM</name>
<dbReference type="InterPro" id="IPR018028">
    <property type="entry name" value="Catalase"/>
</dbReference>
<comment type="cofactor">
    <cofactor evidence="7">
        <name>heme</name>
        <dbReference type="ChEBI" id="CHEBI:30413"/>
    </cofactor>
</comment>
<dbReference type="InterPro" id="IPR024168">
    <property type="entry name" value="Catalase_SrpA-type_pred"/>
</dbReference>
<evidence type="ECO:0000256" key="4">
    <source>
        <dbReference type="ARBA" id="ARBA00022723"/>
    </source>
</evidence>
<evidence type="ECO:0000256" key="6">
    <source>
        <dbReference type="ARBA" id="ARBA00023004"/>
    </source>
</evidence>
<dbReference type="GO" id="GO:0004096">
    <property type="term" value="F:catalase activity"/>
    <property type="evidence" value="ECO:0007669"/>
    <property type="project" value="InterPro"/>
</dbReference>
<accession>K2IUH2</accession>
<dbReference type="GO" id="GO:0020037">
    <property type="term" value="F:heme binding"/>
    <property type="evidence" value="ECO:0007669"/>
    <property type="project" value="InterPro"/>
</dbReference>
<dbReference type="SMART" id="SM01060">
    <property type="entry name" value="Catalase"/>
    <property type="match status" value="1"/>
</dbReference>
<feature type="active site" evidence="8">
    <location>
        <position position="48"/>
    </location>
</feature>
<proteinExistence type="inferred from homology"/>